<feature type="transmembrane region" description="Helical" evidence="2">
    <location>
        <begin position="1808"/>
        <end position="1832"/>
    </location>
</feature>
<evidence type="ECO:0008006" key="5">
    <source>
        <dbReference type="Google" id="ProtNLM"/>
    </source>
</evidence>
<feature type="compositionally biased region" description="Polar residues" evidence="1">
    <location>
        <begin position="174"/>
        <end position="188"/>
    </location>
</feature>
<evidence type="ECO:0000256" key="2">
    <source>
        <dbReference type="SAM" id="Phobius"/>
    </source>
</evidence>
<feature type="transmembrane region" description="Helical" evidence="2">
    <location>
        <begin position="776"/>
        <end position="800"/>
    </location>
</feature>
<evidence type="ECO:0000256" key="1">
    <source>
        <dbReference type="SAM" id="MobiDB-lite"/>
    </source>
</evidence>
<feature type="region of interest" description="Disordered" evidence="1">
    <location>
        <begin position="2069"/>
        <end position="2089"/>
    </location>
</feature>
<organism evidence="3 4">
    <name type="scientific">Lagenidium giganteum</name>
    <dbReference type="NCBI Taxonomy" id="4803"/>
    <lineage>
        <taxon>Eukaryota</taxon>
        <taxon>Sar</taxon>
        <taxon>Stramenopiles</taxon>
        <taxon>Oomycota</taxon>
        <taxon>Peronosporomycetes</taxon>
        <taxon>Pythiales</taxon>
        <taxon>Pythiaceae</taxon>
    </lineage>
</organism>
<sequence length="2923" mass="327835">CPRHIQGAMNMAMMMNSADGDSDGRTSPPLPPSSPPPPPPQSLSDGAKNEPPLPDAEVPAPPSTAPEPTQTQQQKDFREIFALLHEEELTPEQSKAEMELLWRQTLEEAQMEWKQQQQDARKRATEGGDKAATPTRGVATGPRYGSGSGADVGIKRVRQPTPADTEANKMSRVNRFQNRQKSSKNSAADQPDAFAHMNINRPEETPSLQRLGGRCGLVRARTFATWSTKHAGSGPTTRFRFNAAAQACWSSSRWSSPPIARSSFLARSEQLTAFGAGNLTFFLSAMGTNCVLGHGNTTQLVPHPAAGTGLTPSQSTGKEELLVFLDMLSTAQHDLHRGLLGSTGTLSRRGLASEPLSQGIEHPVIRHLPLSKAWLTADVLTIVGARFLTRQNCYSNVSISASSGKTSIEAHTAANSSSSGPLFGLHKETEKDGKRYIRPSCYMDFGAMVKNGHVSNRIRFANAFKPSLPTDSVMNQPTALGTQQSPLKGLVAVTGLLLLDVRDMQYKLRWLGSHDTFSFRTGSTCTVEHDSLQVAADRTHTATVGEPLNIDLDSGWSSFLSRCEAVHSCDLPGPFFHTALARNCSFGQGDTWKSVAQLVVVSNVRVDSFVWTACSLLSVAQRPAICQEPIATAFNRRYAIASDAPPQAWMARPKSRGERELLTFLDLVATSAELHKMVCVEGFELPVGATGEFEPTWFGCASTSHFRSEFIGGEHAPVRYLQQDKAWLTADELRIMNARYLIRQNCRARYTVSYDSVDSSVRITSKTAVNFSSFGLLYDIVIVIDIVLLALHLFSSLELVRWISSAKMNPVRQWIKSIERSVASDISEKFSTRRRQDSDASDGELRQGSLIMRTEPDVGIAVVEEKHMFLFLARSLYRNDKVLLAKLISQVISWLVVLPNSIVWTWSDSTIDKMQAYLTSIRGWVLLLTLTNALWNACVSLNEPRAYAFAKFTFATTIEVVLIIALVAYWLRTTVSAMCEVKWRFEQQRVNDVTTFTPFRLAHGNTFHESLDHLEQTPMSVIWILYGPLMKILTASLVMLIAWLVGKYVWNRTARSRHRRITPKLFTSNQSFRASDGFEDNNIMLVPDESYARMPLEEWLDCPIRAKSLIRNGLIMEVERDGQRFIRPSCYMDFGIMVKHGEVHSRLGYSNAVRPRLRFKEFLKSVIAIIAPLLLDVRDLHYKLRWAIHVCGDGGPFFLTAVATNYALEYVRINRSLLSQRCSRRLTQSFELPAGTIGEFEPTWLGCASASHFRSEVVGGEHVPASRPSTSHNQAFVSIQRTRERRSSAVSLGRAREAGVAVIEETHMFMFLAWSLDRNNKVLLAKLVSQILSWLVVLPNSIVWITDKVQAYLTSIRGWVLLLTLTSTMWNACVSFSEERAYAFAKFTFVLYGPLIELLGTSLGMLIAWLVAKYVWNRSARSRRVVLRRITIKIFSFDRTTMGAWIFDGTDGVTALHQVYERTSLEEWLDCPIRAKSLIHNGLIIEIERRGQRFIRPSCYMDFGIMVKHGEFSASFSQLKSLAAVMLLLLLDVRDVNYKLRWLGSQDSFSFRTGSTCTVENDALRIAPDRTHTATSGAAVTVALDSGWSSFLSRCESLHACGDGWPFFLSAVATNCSLGHHNTSALVAQLVITSSVRVDSLVWTACSLLTIARRPVICQEPIATAFTRRYAIVSDVPPREWMAEPDSTGERELLRFLDLVATSAELHKMVCVEGFELPIGVTGEFEPTWFGCASSSHFRSEFIGGEHGPVRYLQQNKAWLTADEFRFMNAHYLIRQNCRNQYAVGNSGKDGHMFITSQTATNFSSFGLLYNAVIVIDVVLLVLHVVSSLELVRCISSPTMNPVREWVKSIEHSIASDVSHRTATKRNLMQSSEETGGRARRRHSSASLGTALSAGVAIIEEKHMYMFLARSMYRNDKVLFAKLFSQVISWLVVLPNSVVWTWSHSATEKLQAYLTSIRGWVLLLTLTNVLWNACVSFSEERAYAFAKFTFTTTLEIVFIIVLASFWHHRDVAGMCEVKWQMEKQRIYDVTTFTPFRIAHGNTFHESLDYSGDINCVAGCQIHVEPIGTSSNGTQAAHHKPNPELGSGKVENFDDTTGTLMFDEKYARMPLEEWLDCPIRAKSLIRNGLTMEVERGGQRYIRPSCYMDFGIVVKHGEVRSRIGYSSTIGSRMSFDEFVRQSKHQDNRRDVSFQSKRLQRFNSLFVVLILFALDVRDVEYKVRWVGPNDTFSFTCGSTGVLEADPLNLAPDRVHNATVGQSIDVDLDSGWSSFASRCKHVHAFGSDGGPFFLSAMGINCTFGIGSTATVIPQLVMTSDVRVDSLVWATCALLMSSRRPPICHEAITLTFNHRYGFADRVIERRWLAQPYSDGEGELLLFLDMVSTSFPLHKMICIEGFELPVGQTGTFEPTWFGCASPSHFRSEFVGLRHPPIKYLQLDKAWLTADVLIFMTARFLTRQNCFSNFTISYSDTNPSALQITSHTLANFSSSGPLYGLIVIIDILLLSTYLASSLEIVRWMSTPKLQGLKNWAEAVENSTASRRKSTLFQPMRRLTQAVSTLKRINSSVAHRQTSVRVRGAQSADAVGVASSEEKSMFSFFARSMYRNQNIVVASMITQVLSWVLVMPNSVIWTWSSSIKEKGQAYLTSLRSWTLILSHVNGVWSVLVMISERRAYQFTKYAFLTTTELIVIGDLVAWILRADIFGMCEAKWAAENQRMNDVTTFQPFHIAHGNTFQISQDYITTTRWSILWIIFGPLVRILFGSLLAVTLWLLVKYAYYRSTRVRKRMRNKIIVACGQLLHHSRVTSAPPALFMKISRLRPEDDDMDHGEEPYERLPLEAWLDCPIRASSLVRNGLHMETEKGGKRYIRLSCYMDFGIMVKNGEIHSRIGFSGVFKSRMSAEDYMAQAADSPLQNSQKSTRRGWNN</sequence>
<feature type="transmembrane region" description="Helical" evidence="2">
    <location>
        <begin position="2489"/>
        <end position="2508"/>
    </location>
</feature>
<gene>
    <name evidence="3" type="ORF">N0F65_008993</name>
</gene>
<keyword evidence="2" id="KW-0472">Membrane</keyword>
<feature type="non-terminal residue" evidence="3">
    <location>
        <position position="1"/>
    </location>
</feature>
<feature type="region of interest" description="Disordered" evidence="1">
    <location>
        <begin position="1865"/>
        <end position="1886"/>
    </location>
</feature>
<accession>A0AAV2YTS2</accession>
<feature type="compositionally biased region" description="Basic and acidic residues" evidence="1">
    <location>
        <begin position="75"/>
        <end position="94"/>
    </location>
</feature>
<evidence type="ECO:0000313" key="3">
    <source>
        <dbReference type="EMBL" id="DAZ96014.1"/>
    </source>
</evidence>
<evidence type="ECO:0000313" key="4">
    <source>
        <dbReference type="Proteomes" id="UP001146120"/>
    </source>
</evidence>
<reference evidence="3" key="2">
    <citation type="journal article" date="2023" name="Microbiol Resour">
        <title>Decontamination and Annotation of the Draft Genome Sequence of the Oomycete Lagenidium giganteum ARSEF 373.</title>
        <authorList>
            <person name="Morgan W.R."/>
            <person name="Tartar A."/>
        </authorList>
    </citation>
    <scope>NUCLEOTIDE SEQUENCE</scope>
    <source>
        <strain evidence="3">ARSEF 373</strain>
    </source>
</reference>
<feature type="transmembrane region" description="Helical" evidence="2">
    <location>
        <begin position="2746"/>
        <end position="2776"/>
    </location>
</feature>
<proteinExistence type="predicted"/>
<feature type="transmembrane region" description="Helical" evidence="2">
    <location>
        <begin position="2607"/>
        <end position="2629"/>
    </location>
</feature>
<feature type="compositionally biased region" description="Basic and acidic residues" evidence="1">
    <location>
        <begin position="119"/>
        <end position="129"/>
    </location>
</feature>
<feature type="transmembrane region" description="Helical" evidence="2">
    <location>
        <begin position="2649"/>
        <end position="2666"/>
    </location>
</feature>
<keyword evidence="2" id="KW-1133">Transmembrane helix</keyword>
<feature type="transmembrane region" description="Helical" evidence="2">
    <location>
        <begin position="1919"/>
        <end position="1940"/>
    </location>
</feature>
<comment type="caution">
    <text evidence="3">The sequence shown here is derived from an EMBL/GenBank/DDBJ whole genome shotgun (WGS) entry which is preliminary data.</text>
</comment>
<keyword evidence="4" id="KW-1185">Reference proteome</keyword>
<feature type="transmembrane region" description="Helical" evidence="2">
    <location>
        <begin position="1323"/>
        <end position="1346"/>
    </location>
</feature>
<feature type="transmembrane region" description="Helical" evidence="2">
    <location>
        <begin position="1952"/>
        <end position="1971"/>
    </location>
</feature>
<dbReference type="Proteomes" id="UP001146120">
    <property type="component" value="Unassembled WGS sequence"/>
</dbReference>
<reference evidence="3" key="1">
    <citation type="submission" date="2022-11" db="EMBL/GenBank/DDBJ databases">
        <authorList>
            <person name="Morgan W.R."/>
            <person name="Tartar A."/>
        </authorList>
    </citation>
    <scope>NUCLEOTIDE SEQUENCE</scope>
    <source>
        <strain evidence="3">ARSEF 373</strain>
    </source>
</reference>
<feature type="region of interest" description="Disordered" evidence="1">
    <location>
        <begin position="15"/>
        <end position="94"/>
    </location>
</feature>
<protein>
    <recommendedName>
        <fullName evidence="5">Transmembrane protein</fullName>
    </recommendedName>
</protein>
<feature type="transmembrane region" description="Helical" evidence="2">
    <location>
        <begin position="916"/>
        <end position="935"/>
    </location>
</feature>
<feature type="compositionally biased region" description="Pro residues" evidence="1">
    <location>
        <begin position="51"/>
        <end position="65"/>
    </location>
</feature>
<feature type="compositionally biased region" description="Polar residues" evidence="1">
    <location>
        <begin position="1865"/>
        <end position="1874"/>
    </location>
</feature>
<feature type="transmembrane region" description="Helical" evidence="2">
    <location>
        <begin position="1358"/>
        <end position="1377"/>
    </location>
</feature>
<feature type="transmembrane region" description="Helical" evidence="2">
    <location>
        <begin position="1021"/>
        <end position="1050"/>
    </location>
</feature>
<feature type="transmembrane region" description="Helical" evidence="2">
    <location>
        <begin position="2678"/>
        <end position="2696"/>
    </location>
</feature>
<feature type="region of interest" description="Disordered" evidence="1">
    <location>
        <begin position="116"/>
        <end position="191"/>
    </location>
</feature>
<feature type="transmembrane region" description="Helical" evidence="2">
    <location>
        <begin position="1983"/>
        <end position="2006"/>
    </location>
</feature>
<keyword evidence="2" id="KW-0812">Transmembrane</keyword>
<feature type="transmembrane region" description="Helical" evidence="2">
    <location>
        <begin position="883"/>
        <end position="904"/>
    </location>
</feature>
<name>A0AAV2YTS2_9STRA</name>
<feature type="transmembrane region" description="Helical" evidence="2">
    <location>
        <begin position="1389"/>
        <end position="1412"/>
    </location>
</feature>
<feature type="compositionally biased region" description="Pro residues" evidence="1">
    <location>
        <begin position="28"/>
        <end position="41"/>
    </location>
</feature>
<feature type="transmembrane region" description="Helical" evidence="2">
    <location>
        <begin position="947"/>
        <end position="971"/>
    </location>
</feature>
<dbReference type="EMBL" id="DAKRPA010000181">
    <property type="protein sequence ID" value="DAZ96014.1"/>
    <property type="molecule type" value="Genomic_DNA"/>
</dbReference>